<name>A0ABV3TE77_9GAMM</name>
<dbReference type="CDD" id="cd00158">
    <property type="entry name" value="RHOD"/>
    <property type="match status" value="1"/>
</dbReference>
<accession>A0ABV3TE77</accession>
<keyword evidence="1" id="KW-0472">Membrane</keyword>
<dbReference type="Pfam" id="PF00581">
    <property type="entry name" value="Rhodanese"/>
    <property type="match status" value="1"/>
</dbReference>
<evidence type="ECO:0000259" key="2">
    <source>
        <dbReference type="PROSITE" id="PS50206"/>
    </source>
</evidence>
<feature type="domain" description="Rhodanese" evidence="2">
    <location>
        <begin position="50"/>
        <end position="140"/>
    </location>
</feature>
<dbReference type="PANTHER" id="PTHR43031:SF18">
    <property type="entry name" value="RHODANESE-RELATED SULFURTRANSFERASES"/>
    <property type="match status" value="1"/>
</dbReference>
<keyword evidence="1" id="KW-1133">Transmembrane helix</keyword>
<dbReference type="SUPFAM" id="SSF52821">
    <property type="entry name" value="Rhodanese/Cell cycle control phosphatase"/>
    <property type="match status" value="1"/>
</dbReference>
<dbReference type="Gene3D" id="3.40.250.10">
    <property type="entry name" value="Rhodanese-like domain"/>
    <property type="match status" value="1"/>
</dbReference>
<sequence>MDRVIEFSTNHPLLVAALAAVLVAIIANEVLSYRRRRDALTPGDATRLYNQDKAVFIDVRNENAFQASHLPGAVNIPMEHLDKRGDRLARFKDKTLIVYCDNGQRTLRAVQTLKSQGWPDVFQLRGGLTAWREESFPTEGKR</sequence>
<protein>
    <submittedName>
        <fullName evidence="3">Rhodanese-like domain-containing protein</fullName>
    </submittedName>
</protein>
<dbReference type="InterPro" id="IPR036873">
    <property type="entry name" value="Rhodanese-like_dom_sf"/>
</dbReference>
<evidence type="ECO:0000256" key="1">
    <source>
        <dbReference type="SAM" id="Phobius"/>
    </source>
</evidence>
<dbReference type="InterPro" id="IPR001307">
    <property type="entry name" value="Thiosulphate_STrfase_CS"/>
</dbReference>
<dbReference type="InterPro" id="IPR050229">
    <property type="entry name" value="GlpE_sulfurtransferase"/>
</dbReference>
<dbReference type="SMART" id="SM00450">
    <property type="entry name" value="RHOD"/>
    <property type="match status" value="1"/>
</dbReference>
<dbReference type="EMBL" id="JBAKFM010000003">
    <property type="protein sequence ID" value="MEX0469521.1"/>
    <property type="molecule type" value="Genomic_DNA"/>
</dbReference>
<keyword evidence="4" id="KW-1185">Reference proteome</keyword>
<organism evidence="3 4">
    <name type="scientific">Spiribacter pallidus</name>
    <dbReference type="NCBI Taxonomy" id="1987936"/>
    <lineage>
        <taxon>Bacteria</taxon>
        <taxon>Pseudomonadati</taxon>
        <taxon>Pseudomonadota</taxon>
        <taxon>Gammaproteobacteria</taxon>
        <taxon>Chromatiales</taxon>
        <taxon>Ectothiorhodospiraceae</taxon>
        <taxon>Spiribacter</taxon>
    </lineage>
</organism>
<comment type="caution">
    <text evidence="3">The sequence shown here is derived from an EMBL/GenBank/DDBJ whole genome shotgun (WGS) entry which is preliminary data.</text>
</comment>
<evidence type="ECO:0000313" key="3">
    <source>
        <dbReference type="EMBL" id="MEX0469521.1"/>
    </source>
</evidence>
<dbReference type="Proteomes" id="UP001556709">
    <property type="component" value="Unassembled WGS sequence"/>
</dbReference>
<keyword evidence="1" id="KW-0812">Transmembrane</keyword>
<dbReference type="RefSeq" id="WP_367959154.1">
    <property type="nucleotide sequence ID" value="NZ_JBAKFH010000001.1"/>
</dbReference>
<evidence type="ECO:0000313" key="4">
    <source>
        <dbReference type="Proteomes" id="UP001556709"/>
    </source>
</evidence>
<proteinExistence type="predicted"/>
<feature type="transmembrane region" description="Helical" evidence="1">
    <location>
        <begin position="12"/>
        <end position="31"/>
    </location>
</feature>
<reference evidence="3 4" key="1">
    <citation type="submission" date="2024-02" db="EMBL/GenBank/DDBJ databases">
        <title>New especies of Spiribacter isolated from saline water.</title>
        <authorList>
            <person name="Leon M.J."/>
            <person name="De La Haba R."/>
            <person name="Sanchez-Porro C."/>
            <person name="Ventosa A."/>
        </authorList>
    </citation>
    <scope>NUCLEOTIDE SEQUENCE [LARGE SCALE GENOMIC DNA]</scope>
    <source>
        <strain evidence="4">ag22IC6-390</strain>
    </source>
</reference>
<dbReference type="PROSITE" id="PS00380">
    <property type="entry name" value="RHODANESE_1"/>
    <property type="match status" value="1"/>
</dbReference>
<dbReference type="InterPro" id="IPR001763">
    <property type="entry name" value="Rhodanese-like_dom"/>
</dbReference>
<dbReference type="PROSITE" id="PS50206">
    <property type="entry name" value="RHODANESE_3"/>
    <property type="match status" value="1"/>
</dbReference>
<gene>
    <name evidence="3" type="ORF">V6X73_07265</name>
</gene>
<dbReference type="PANTHER" id="PTHR43031">
    <property type="entry name" value="FAD-DEPENDENT OXIDOREDUCTASE"/>
    <property type="match status" value="1"/>
</dbReference>